<keyword evidence="11" id="KW-1185">Reference proteome</keyword>
<dbReference type="SUPFAM" id="SSF47384">
    <property type="entry name" value="Homodimeric domain of signal transducing histidine kinase"/>
    <property type="match status" value="1"/>
</dbReference>
<feature type="transmembrane region" description="Helical" evidence="6">
    <location>
        <begin position="306"/>
        <end position="332"/>
    </location>
</feature>
<accession>A0A1N7MDW0</accession>
<protein>
    <recommendedName>
        <fullName evidence="2">histidine kinase</fullName>
        <ecNumber evidence="2">2.7.13.3</ecNumber>
    </recommendedName>
</protein>
<organism evidence="9 10">
    <name type="scientific">Chryseobacterium piscicola</name>
    <dbReference type="NCBI Taxonomy" id="551459"/>
    <lineage>
        <taxon>Bacteria</taxon>
        <taxon>Pseudomonadati</taxon>
        <taxon>Bacteroidota</taxon>
        <taxon>Flavobacteriia</taxon>
        <taxon>Flavobacteriales</taxon>
        <taxon>Weeksellaceae</taxon>
        <taxon>Chryseobacterium group</taxon>
        <taxon>Chryseobacterium</taxon>
    </lineage>
</organism>
<dbReference type="InterPro" id="IPR005467">
    <property type="entry name" value="His_kinase_dom"/>
</dbReference>
<dbReference type="Pfam" id="PF02518">
    <property type="entry name" value="HATPase_c"/>
    <property type="match status" value="1"/>
</dbReference>
<evidence type="ECO:0000256" key="4">
    <source>
        <dbReference type="ARBA" id="ARBA00022679"/>
    </source>
</evidence>
<keyword evidence="4" id="KW-0808">Transferase</keyword>
<name>A0A1N7MDW0_9FLAO</name>
<evidence type="ECO:0000313" key="8">
    <source>
        <dbReference type="EMBL" id="PQA98068.1"/>
    </source>
</evidence>
<dbReference type="SMART" id="SM00388">
    <property type="entry name" value="HisKA"/>
    <property type="match status" value="1"/>
</dbReference>
<dbReference type="STRING" id="551459.SAMN05421796_104207"/>
<evidence type="ECO:0000256" key="2">
    <source>
        <dbReference type="ARBA" id="ARBA00012438"/>
    </source>
</evidence>
<dbReference type="SMART" id="SM00387">
    <property type="entry name" value="HATPase_c"/>
    <property type="match status" value="1"/>
</dbReference>
<evidence type="ECO:0000259" key="7">
    <source>
        <dbReference type="PROSITE" id="PS50109"/>
    </source>
</evidence>
<dbReference type="OrthoDB" id="9815750at2"/>
<gene>
    <name evidence="8" type="ORF">B0A70_00320</name>
    <name evidence="9" type="ORF">SAMN05421796_104207</name>
</gene>
<dbReference type="AlphaFoldDB" id="A0A1N7MDW0"/>
<comment type="catalytic activity">
    <reaction evidence="1">
        <text>ATP + protein L-histidine = ADP + protein N-phospho-L-histidine.</text>
        <dbReference type="EC" id="2.7.13.3"/>
    </reaction>
</comment>
<dbReference type="Gene3D" id="3.30.565.10">
    <property type="entry name" value="Histidine kinase-like ATPase, C-terminal domain"/>
    <property type="match status" value="1"/>
</dbReference>
<evidence type="ECO:0000256" key="3">
    <source>
        <dbReference type="ARBA" id="ARBA00022553"/>
    </source>
</evidence>
<evidence type="ECO:0000256" key="1">
    <source>
        <dbReference type="ARBA" id="ARBA00000085"/>
    </source>
</evidence>
<dbReference type="EMBL" id="MUGO01000001">
    <property type="protein sequence ID" value="PQA98068.1"/>
    <property type="molecule type" value="Genomic_DNA"/>
</dbReference>
<dbReference type="CDD" id="cd00082">
    <property type="entry name" value="HisKA"/>
    <property type="match status" value="1"/>
</dbReference>
<sequence length="579" mass="66993">MKNVADISKPYGFRYRKLVHYSLILCILFIQLIIAAFFYNEFVKSKKLSFLQKQLDEIHSLENLTTESRRELLVAQDYLHKFMTSKDETFLESYFASLKALDAHLNNINKYEDRFPKIKNLLASRKENFANEKDLKKLIDSTHQYTSDINLNNQSELPDFEKFNLDYDFDKFNVVLDTKIYSDTVVKKGLFGRLGEAISGKGKREKDSVVITVKEGVMPTSKSIKKDFDRIIKQVNNHYTVQNNKIKVKVKDNQIDNDNFYKIFNDLFIYSNSLMNVYETAIKASKTDLEKEYEKQSDKNNEIRTYLVFGSMILMFVVSILIMLLTRIAFVYERKLNEANLKIKENLNFKNRILGMLSHELRSPLKIMDIFIRRIKKKTNDESIQEYLKSISFTNNTLLIQANQILDYTKNQQINNKLNLVEFNLNEEIDAILNSIQPYIETRNNNFVVEQNINPGLMVYSDNNKINQIFMNILGNANKFTENGEIKVVTTAEKISADTAVLKTTITDTGVGISKSDLEKIFEPYYQGVISDKVENLGAGLGLSLCKELAELYSGFLKVDSEKNVGTKVEFLLNLQIKK</sequence>
<dbReference type="InterPro" id="IPR036890">
    <property type="entry name" value="HATPase_C_sf"/>
</dbReference>
<evidence type="ECO:0000256" key="5">
    <source>
        <dbReference type="ARBA" id="ARBA00022777"/>
    </source>
</evidence>
<keyword evidence="6" id="KW-0812">Transmembrane</keyword>
<dbReference type="Proteomes" id="UP000238314">
    <property type="component" value="Unassembled WGS sequence"/>
</dbReference>
<keyword evidence="6" id="KW-1133">Transmembrane helix</keyword>
<dbReference type="EC" id="2.7.13.3" evidence="2"/>
<evidence type="ECO:0000256" key="6">
    <source>
        <dbReference type="SAM" id="Phobius"/>
    </source>
</evidence>
<dbReference type="InterPro" id="IPR036097">
    <property type="entry name" value="HisK_dim/P_sf"/>
</dbReference>
<evidence type="ECO:0000313" key="10">
    <source>
        <dbReference type="Proteomes" id="UP000186246"/>
    </source>
</evidence>
<reference evidence="10" key="2">
    <citation type="submission" date="2017-01" db="EMBL/GenBank/DDBJ databases">
        <authorList>
            <person name="Varghese N."/>
            <person name="Submissions S."/>
        </authorList>
    </citation>
    <scope>NUCLEOTIDE SEQUENCE [LARGE SCALE GENOMIC DNA]</scope>
    <source>
        <strain evidence="10">DSM 21068</strain>
    </source>
</reference>
<dbReference type="Pfam" id="PF00512">
    <property type="entry name" value="HisKA"/>
    <property type="match status" value="1"/>
</dbReference>
<reference evidence="9" key="3">
    <citation type="submission" date="2017-01" db="EMBL/GenBank/DDBJ databases">
        <authorList>
            <person name="Mah S.A."/>
            <person name="Swanson W.J."/>
            <person name="Moy G.W."/>
            <person name="Vacquier V.D."/>
        </authorList>
    </citation>
    <scope>NUCLEOTIDE SEQUENCE [LARGE SCALE GENOMIC DNA]</scope>
    <source>
        <strain evidence="9">DSM 21068</strain>
    </source>
</reference>
<keyword evidence="6" id="KW-0472">Membrane</keyword>
<keyword evidence="5 9" id="KW-0418">Kinase</keyword>
<dbReference type="EMBL" id="FTOJ01000004">
    <property type="protein sequence ID" value="SIS84264.1"/>
    <property type="molecule type" value="Genomic_DNA"/>
</dbReference>
<dbReference type="PRINTS" id="PR00344">
    <property type="entry name" value="BCTRLSENSOR"/>
</dbReference>
<dbReference type="Proteomes" id="UP000186246">
    <property type="component" value="Unassembled WGS sequence"/>
</dbReference>
<feature type="domain" description="Histidine kinase" evidence="7">
    <location>
        <begin position="356"/>
        <end position="577"/>
    </location>
</feature>
<dbReference type="PROSITE" id="PS50109">
    <property type="entry name" value="HIS_KIN"/>
    <property type="match status" value="1"/>
</dbReference>
<reference evidence="8 11" key="1">
    <citation type="submission" date="2016-11" db="EMBL/GenBank/DDBJ databases">
        <title>Whole genomes of Flavobacteriaceae.</title>
        <authorList>
            <person name="Stine C."/>
            <person name="Li C."/>
            <person name="Tadesse D."/>
        </authorList>
    </citation>
    <scope>NUCLEOTIDE SEQUENCE [LARGE SCALE GENOMIC DNA]</scope>
    <source>
        <strain evidence="8 11">DSM 21068</strain>
    </source>
</reference>
<dbReference type="InterPro" id="IPR003594">
    <property type="entry name" value="HATPase_dom"/>
</dbReference>
<evidence type="ECO:0000313" key="11">
    <source>
        <dbReference type="Proteomes" id="UP000238314"/>
    </source>
</evidence>
<dbReference type="PANTHER" id="PTHR43047">
    <property type="entry name" value="TWO-COMPONENT HISTIDINE PROTEIN KINASE"/>
    <property type="match status" value="1"/>
</dbReference>
<keyword evidence="3" id="KW-0597">Phosphoprotein</keyword>
<feature type="transmembrane region" description="Helical" evidence="6">
    <location>
        <begin position="18"/>
        <end position="39"/>
    </location>
</feature>
<proteinExistence type="predicted"/>
<dbReference type="SUPFAM" id="SSF55874">
    <property type="entry name" value="ATPase domain of HSP90 chaperone/DNA topoisomerase II/histidine kinase"/>
    <property type="match status" value="1"/>
</dbReference>
<dbReference type="GO" id="GO:0000155">
    <property type="term" value="F:phosphorelay sensor kinase activity"/>
    <property type="evidence" value="ECO:0007669"/>
    <property type="project" value="InterPro"/>
</dbReference>
<evidence type="ECO:0000313" key="9">
    <source>
        <dbReference type="EMBL" id="SIS84264.1"/>
    </source>
</evidence>
<dbReference type="InterPro" id="IPR003661">
    <property type="entry name" value="HisK_dim/P_dom"/>
</dbReference>
<dbReference type="Gene3D" id="1.10.287.130">
    <property type="match status" value="1"/>
</dbReference>
<dbReference type="InterPro" id="IPR004358">
    <property type="entry name" value="Sig_transdc_His_kin-like_C"/>
</dbReference>